<keyword evidence="3" id="KW-1185">Reference proteome</keyword>
<protein>
    <submittedName>
        <fullName evidence="2">Uncharacterized protein</fullName>
    </submittedName>
</protein>
<feature type="compositionally biased region" description="Polar residues" evidence="1">
    <location>
        <begin position="81"/>
        <end position="95"/>
    </location>
</feature>
<reference evidence="2" key="1">
    <citation type="submission" date="2021-03" db="EMBL/GenBank/DDBJ databases">
        <title>Revisited historic fungal species revealed as producer of novel bioactive compounds through whole genome sequencing and comparative genomics.</title>
        <authorList>
            <person name="Vignolle G.A."/>
            <person name="Hochenegger N."/>
            <person name="Mach R.L."/>
            <person name="Mach-Aigner A.R."/>
            <person name="Javad Rahimi M."/>
            <person name="Salim K.A."/>
            <person name="Chan C.M."/>
            <person name="Lim L.B.L."/>
            <person name="Cai F."/>
            <person name="Druzhinina I.S."/>
            <person name="U'Ren J.M."/>
            <person name="Derntl C."/>
        </authorList>
    </citation>
    <scope>NUCLEOTIDE SEQUENCE</scope>
    <source>
        <strain evidence="2">TUCIM 5799</strain>
    </source>
</reference>
<dbReference type="AlphaFoldDB" id="A0A9Q0AJS8"/>
<gene>
    <name evidence="2" type="ORF">JX265_012344</name>
</gene>
<comment type="caution">
    <text evidence="2">The sequence shown here is derived from an EMBL/GenBank/DDBJ whole genome shotgun (WGS) entry which is preliminary data.</text>
</comment>
<dbReference type="Proteomes" id="UP000829685">
    <property type="component" value="Unassembled WGS sequence"/>
</dbReference>
<feature type="compositionally biased region" description="Basic and acidic residues" evidence="1">
    <location>
        <begin position="182"/>
        <end position="192"/>
    </location>
</feature>
<organism evidence="2 3">
    <name type="scientific">Neoarthrinium moseri</name>
    <dbReference type="NCBI Taxonomy" id="1658444"/>
    <lineage>
        <taxon>Eukaryota</taxon>
        <taxon>Fungi</taxon>
        <taxon>Dikarya</taxon>
        <taxon>Ascomycota</taxon>
        <taxon>Pezizomycotina</taxon>
        <taxon>Sordariomycetes</taxon>
        <taxon>Xylariomycetidae</taxon>
        <taxon>Amphisphaeriales</taxon>
        <taxon>Apiosporaceae</taxon>
        <taxon>Neoarthrinium</taxon>
    </lineage>
</organism>
<feature type="region of interest" description="Disordered" evidence="1">
    <location>
        <begin position="1"/>
        <end position="131"/>
    </location>
</feature>
<feature type="compositionally biased region" description="Basic and acidic residues" evidence="1">
    <location>
        <begin position="62"/>
        <end position="71"/>
    </location>
</feature>
<feature type="compositionally biased region" description="Polar residues" evidence="1">
    <location>
        <begin position="193"/>
        <end position="203"/>
    </location>
</feature>
<feature type="compositionally biased region" description="Polar residues" evidence="1">
    <location>
        <begin position="166"/>
        <end position="181"/>
    </location>
</feature>
<sequence length="394" mass="44524">MSENAPSKHLKQEMRVPGNVSAASGKTRKSTGKVNIRAPKADRKMSTANSDWMKMEVDDDEIIARGSKDHTGAAQRLRNDSLPNPTLPVTSSQRKMSPKGKRPLGATKTTPPPSQSSTKKPRLNSKHIGKTASQDICLSQQWSAPPNAFSGYALPTRDPQSLAPETHQSQEVNHQIQLHSQETPEQKLDHNPSPHTQAVSNPFQPDFPPAELGNRWVWNVTKATELIRQPDEYLGITYPDDLFESVLAGERDAALNVFQTALDRKGGERAWHGYPIYIIKLEKNTDSPFREIRETTFDLNKANTYALLYFRRWVAKRFPALAAKPHDQEHLAGKPEVDRQHWCRHAWVRHEWSIRDKGRLGWFLNQDGGVVLSAHLPGTDFQFTVRVEAHRILQ</sequence>
<feature type="region of interest" description="Disordered" evidence="1">
    <location>
        <begin position="148"/>
        <end position="204"/>
    </location>
</feature>
<accession>A0A9Q0AJS8</accession>
<evidence type="ECO:0000313" key="2">
    <source>
        <dbReference type="EMBL" id="KAI1854989.1"/>
    </source>
</evidence>
<feature type="compositionally biased region" description="Basic residues" evidence="1">
    <location>
        <begin position="119"/>
        <end position="129"/>
    </location>
</feature>
<dbReference type="EMBL" id="JAFIMR010000052">
    <property type="protein sequence ID" value="KAI1854989.1"/>
    <property type="molecule type" value="Genomic_DNA"/>
</dbReference>
<proteinExistence type="predicted"/>
<evidence type="ECO:0000256" key="1">
    <source>
        <dbReference type="SAM" id="MobiDB-lite"/>
    </source>
</evidence>
<name>A0A9Q0AJS8_9PEZI</name>
<evidence type="ECO:0000313" key="3">
    <source>
        <dbReference type="Proteomes" id="UP000829685"/>
    </source>
</evidence>